<accession>A0ABW8TJP0</accession>
<protein>
    <submittedName>
        <fullName evidence="2">Uncharacterized protein</fullName>
    </submittedName>
</protein>
<dbReference type="RefSeq" id="WP_406789195.1">
    <property type="nucleotide sequence ID" value="NZ_JBJIAA010000018.1"/>
</dbReference>
<keyword evidence="1" id="KW-1133">Transmembrane helix</keyword>
<keyword evidence="3" id="KW-1185">Reference proteome</keyword>
<gene>
    <name evidence="2" type="ORF">ACJDT4_19185</name>
</gene>
<reference evidence="2 3" key="1">
    <citation type="submission" date="2024-11" db="EMBL/GenBank/DDBJ databases">
        <authorList>
            <person name="Heng Y.C."/>
            <person name="Lim A.C.H."/>
            <person name="Lee J.K.Y."/>
            <person name="Kittelmann S."/>
        </authorList>
    </citation>
    <scope>NUCLEOTIDE SEQUENCE [LARGE SCALE GENOMIC DNA]</scope>
    <source>
        <strain evidence="2 3">WILCCON 0114</strain>
    </source>
</reference>
<evidence type="ECO:0000313" key="3">
    <source>
        <dbReference type="Proteomes" id="UP001623592"/>
    </source>
</evidence>
<keyword evidence="1" id="KW-0812">Transmembrane</keyword>
<proteinExistence type="predicted"/>
<dbReference type="Proteomes" id="UP001623592">
    <property type="component" value="Unassembled WGS sequence"/>
</dbReference>
<feature type="transmembrane region" description="Helical" evidence="1">
    <location>
        <begin position="80"/>
        <end position="96"/>
    </location>
</feature>
<keyword evidence="1" id="KW-0472">Membrane</keyword>
<dbReference type="EMBL" id="JBJIAA010000018">
    <property type="protein sequence ID" value="MFL0252541.1"/>
    <property type="molecule type" value="Genomic_DNA"/>
</dbReference>
<comment type="caution">
    <text evidence="2">The sequence shown here is derived from an EMBL/GenBank/DDBJ whole genome shotgun (WGS) entry which is preliminary data.</text>
</comment>
<sequence length="97" mass="9949">MKKSLNSPLLAVGISLAVKLALVTPLASSLPTISLLYFLSAPAVLSKLPDSLTALSATLSSFPMLAAAFSTLFTFSSAPAAFYATLTVNLALLFASP</sequence>
<evidence type="ECO:0000313" key="2">
    <source>
        <dbReference type="EMBL" id="MFL0252541.1"/>
    </source>
</evidence>
<organism evidence="2 3">
    <name type="scientific">Clostridium neuense</name>
    <dbReference type="NCBI Taxonomy" id="1728934"/>
    <lineage>
        <taxon>Bacteria</taxon>
        <taxon>Bacillati</taxon>
        <taxon>Bacillota</taxon>
        <taxon>Clostridia</taxon>
        <taxon>Eubacteriales</taxon>
        <taxon>Clostridiaceae</taxon>
        <taxon>Clostridium</taxon>
    </lineage>
</organism>
<evidence type="ECO:0000256" key="1">
    <source>
        <dbReference type="SAM" id="Phobius"/>
    </source>
</evidence>
<name>A0ABW8TJP0_9CLOT</name>